<evidence type="ECO:0000259" key="8">
    <source>
        <dbReference type="Pfam" id="PF02875"/>
    </source>
</evidence>
<dbReference type="GO" id="GO:0051301">
    <property type="term" value="P:cell division"/>
    <property type="evidence" value="ECO:0007669"/>
    <property type="project" value="UniProtKB-KW"/>
</dbReference>
<dbReference type="SUPFAM" id="SSF53244">
    <property type="entry name" value="MurD-like peptide ligases, peptide-binding domain"/>
    <property type="match status" value="1"/>
</dbReference>
<dbReference type="SUPFAM" id="SSF53623">
    <property type="entry name" value="MurD-like peptide ligases, catalytic domain"/>
    <property type="match status" value="1"/>
</dbReference>
<dbReference type="RefSeq" id="WP_102241878.1">
    <property type="nucleotide sequence ID" value="NZ_CP025704.1"/>
</dbReference>
<dbReference type="Gene3D" id="3.90.190.20">
    <property type="entry name" value="Mur ligase, C-terminal domain"/>
    <property type="match status" value="1"/>
</dbReference>
<organism evidence="10 11">
    <name type="scientific">Bacteriovorax stolpii</name>
    <name type="common">Bdellovibrio stolpii</name>
    <dbReference type="NCBI Taxonomy" id="960"/>
    <lineage>
        <taxon>Bacteria</taxon>
        <taxon>Pseudomonadati</taxon>
        <taxon>Bdellovibrionota</taxon>
        <taxon>Bacteriovoracia</taxon>
        <taxon>Bacteriovoracales</taxon>
        <taxon>Bacteriovoracaceae</taxon>
        <taxon>Bacteriovorax</taxon>
    </lineage>
</organism>
<gene>
    <name evidence="10" type="primary">murD</name>
    <name evidence="10" type="ORF">C0V70_00375</name>
</gene>
<keyword evidence="7" id="KW-0133">Cell shape</keyword>
<dbReference type="InterPro" id="IPR036615">
    <property type="entry name" value="Mur_ligase_C_dom_sf"/>
</dbReference>
<dbReference type="GO" id="GO:0009252">
    <property type="term" value="P:peptidoglycan biosynthetic process"/>
    <property type="evidence" value="ECO:0007669"/>
    <property type="project" value="UniProtKB-UniPathway"/>
</dbReference>
<keyword evidence="5" id="KW-0547">Nucleotide-binding</keyword>
<comment type="subcellular location">
    <subcellularLocation>
        <location evidence="1 7">Cytoplasm</location>
    </subcellularLocation>
</comment>
<dbReference type="AlphaFoldDB" id="A0A2K9NM53"/>
<dbReference type="PANTHER" id="PTHR43692">
    <property type="entry name" value="UDP-N-ACETYLMURAMOYLALANINE--D-GLUTAMATE LIGASE"/>
    <property type="match status" value="1"/>
</dbReference>
<accession>A0A2K9NM53</accession>
<evidence type="ECO:0000256" key="7">
    <source>
        <dbReference type="RuleBase" id="RU003664"/>
    </source>
</evidence>
<dbReference type="KEGG" id="bsto:C0V70_00375"/>
<dbReference type="EMBL" id="CP025704">
    <property type="protein sequence ID" value="AUN96583.1"/>
    <property type="molecule type" value="Genomic_DNA"/>
</dbReference>
<evidence type="ECO:0000256" key="2">
    <source>
        <dbReference type="ARBA" id="ARBA00004752"/>
    </source>
</evidence>
<dbReference type="GO" id="GO:0008360">
    <property type="term" value="P:regulation of cell shape"/>
    <property type="evidence" value="ECO:0007669"/>
    <property type="project" value="UniProtKB-KW"/>
</dbReference>
<dbReference type="GO" id="GO:0071555">
    <property type="term" value="P:cell wall organization"/>
    <property type="evidence" value="ECO:0007669"/>
    <property type="project" value="UniProtKB-KW"/>
</dbReference>
<keyword evidence="11" id="KW-1185">Reference proteome</keyword>
<keyword evidence="7" id="KW-0961">Cell wall biogenesis/degradation</keyword>
<dbReference type="Proteomes" id="UP000235584">
    <property type="component" value="Chromosome"/>
</dbReference>
<comment type="function">
    <text evidence="7">Cell wall formation. Catalyzes the addition of glutamate to the nucleotide precursor UDP-N-acetylmuramoyl-L-alanine (UMA).</text>
</comment>
<dbReference type="Gene3D" id="3.40.50.720">
    <property type="entry name" value="NAD(P)-binding Rossmann-like Domain"/>
    <property type="match status" value="1"/>
</dbReference>
<dbReference type="PANTHER" id="PTHR43692:SF1">
    <property type="entry name" value="UDP-N-ACETYLMURAMOYLALANINE--D-GLUTAMATE LIGASE"/>
    <property type="match status" value="1"/>
</dbReference>
<evidence type="ECO:0000256" key="3">
    <source>
        <dbReference type="ARBA" id="ARBA00022490"/>
    </source>
</evidence>
<dbReference type="SUPFAM" id="SSF51984">
    <property type="entry name" value="MurCD N-terminal domain"/>
    <property type="match status" value="1"/>
</dbReference>
<evidence type="ECO:0000313" key="10">
    <source>
        <dbReference type="EMBL" id="AUN96583.1"/>
    </source>
</evidence>
<evidence type="ECO:0000256" key="6">
    <source>
        <dbReference type="ARBA" id="ARBA00022840"/>
    </source>
</evidence>
<keyword evidence="7" id="KW-0131">Cell cycle</keyword>
<evidence type="ECO:0000259" key="9">
    <source>
        <dbReference type="Pfam" id="PF08245"/>
    </source>
</evidence>
<dbReference type="NCBIfam" id="TIGR01087">
    <property type="entry name" value="murD"/>
    <property type="match status" value="1"/>
</dbReference>
<dbReference type="InterPro" id="IPR005762">
    <property type="entry name" value="MurD"/>
</dbReference>
<dbReference type="Pfam" id="PF08245">
    <property type="entry name" value="Mur_ligase_M"/>
    <property type="match status" value="1"/>
</dbReference>
<keyword evidence="4 10" id="KW-0436">Ligase</keyword>
<protein>
    <recommendedName>
        <fullName evidence="7">UDP-N-acetylmuramoylalanine--D-glutamate ligase</fullName>
        <ecNumber evidence="7">6.3.2.9</ecNumber>
    </recommendedName>
</protein>
<dbReference type="GO" id="GO:0005524">
    <property type="term" value="F:ATP binding"/>
    <property type="evidence" value="ECO:0007669"/>
    <property type="project" value="UniProtKB-KW"/>
</dbReference>
<dbReference type="InterPro" id="IPR004101">
    <property type="entry name" value="Mur_ligase_C"/>
</dbReference>
<keyword evidence="6" id="KW-0067">ATP-binding</keyword>
<dbReference type="Pfam" id="PF21799">
    <property type="entry name" value="MurD-like_N"/>
    <property type="match status" value="1"/>
</dbReference>
<dbReference type="UniPathway" id="UPA00219"/>
<dbReference type="Gene3D" id="3.40.1190.10">
    <property type="entry name" value="Mur-like, catalytic domain"/>
    <property type="match status" value="1"/>
</dbReference>
<evidence type="ECO:0000256" key="4">
    <source>
        <dbReference type="ARBA" id="ARBA00022598"/>
    </source>
</evidence>
<keyword evidence="3" id="KW-0963">Cytoplasm</keyword>
<dbReference type="OrthoDB" id="5287865at2"/>
<dbReference type="EC" id="6.3.2.9" evidence="7"/>
<keyword evidence="7" id="KW-0132">Cell division</keyword>
<comment type="pathway">
    <text evidence="2 7">Cell wall biogenesis; peptidoglycan biosynthesis.</text>
</comment>
<dbReference type="InterPro" id="IPR013221">
    <property type="entry name" value="Mur_ligase_cen"/>
</dbReference>
<dbReference type="GO" id="GO:0008764">
    <property type="term" value="F:UDP-N-acetylmuramoylalanine-D-glutamate ligase activity"/>
    <property type="evidence" value="ECO:0007669"/>
    <property type="project" value="UniProtKB-EC"/>
</dbReference>
<sequence length="462" mass="52301">MEMERFKGKKVLIVGIGKTGFSLINFFNKLECEIRVTDIKPIFDLNKSVKKLKKIEPPLEMTFGEHKDEDFLEADVIVYSAAVNPNLPQLELARKNGKEVYSDFALAYKLCKKPVIAVCGSFGRTTIAAMIGFTLKVDGKNVFVGGTSEMPFIEYCLLPNMNEIDYVVVEVSAIQMKSLQDFHPKLVVFPNIGENFSKANFASVSEYIETKLSIIKKLSPEDTLVANYDSLANNAFFRNANCQLYWYSRRSYVTLGVMNEIQGTHFHDRRIHSNINYHSEFKVSKMRIVGQNNRENLMAAVTACKALDVSDDAIQTCIEKFPGIPNRMEFIMEKNGVSFYNDSKAETMPEMLASLKSFKEPVILIAGGKDNEDLNFDPFAKDMIGNARVLVLVGECKERLNRALGDHNQTYIVGSFEESVLFAYQKSRTGDVILLSPGNPASDFFRDYEERGNYFKKLVYQL</sequence>
<feature type="domain" description="Mur ligase central" evidence="9">
    <location>
        <begin position="118"/>
        <end position="303"/>
    </location>
</feature>
<feature type="domain" description="Mur ligase C-terminal" evidence="8">
    <location>
        <begin position="326"/>
        <end position="437"/>
    </location>
</feature>
<evidence type="ECO:0000256" key="1">
    <source>
        <dbReference type="ARBA" id="ARBA00004496"/>
    </source>
</evidence>
<evidence type="ECO:0000313" key="11">
    <source>
        <dbReference type="Proteomes" id="UP000235584"/>
    </source>
</evidence>
<name>A0A2K9NM53_BACTC</name>
<keyword evidence="7" id="KW-0573">Peptidoglycan synthesis</keyword>
<dbReference type="GO" id="GO:0005737">
    <property type="term" value="C:cytoplasm"/>
    <property type="evidence" value="ECO:0007669"/>
    <property type="project" value="UniProtKB-SubCell"/>
</dbReference>
<dbReference type="InterPro" id="IPR036565">
    <property type="entry name" value="Mur-like_cat_sf"/>
</dbReference>
<dbReference type="Pfam" id="PF02875">
    <property type="entry name" value="Mur_ligase_C"/>
    <property type="match status" value="1"/>
</dbReference>
<comment type="catalytic activity">
    <reaction evidence="7">
        <text>UDP-N-acetyl-alpha-D-muramoyl-L-alanine + D-glutamate + ATP = UDP-N-acetyl-alpha-D-muramoyl-L-alanyl-D-glutamate + ADP + phosphate + H(+)</text>
        <dbReference type="Rhea" id="RHEA:16429"/>
        <dbReference type="ChEBI" id="CHEBI:15378"/>
        <dbReference type="ChEBI" id="CHEBI:29986"/>
        <dbReference type="ChEBI" id="CHEBI:30616"/>
        <dbReference type="ChEBI" id="CHEBI:43474"/>
        <dbReference type="ChEBI" id="CHEBI:83898"/>
        <dbReference type="ChEBI" id="CHEBI:83900"/>
        <dbReference type="ChEBI" id="CHEBI:456216"/>
        <dbReference type="EC" id="6.3.2.9"/>
    </reaction>
</comment>
<reference evidence="10 11" key="1">
    <citation type="submission" date="2018-01" db="EMBL/GenBank/DDBJ databases">
        <title>Complete genome sequence of Bacteriovorax stolpii DSM12778.</title>
        <authorList>
            <person name="Tang B."/>
            <person name="Chang J."/>
        </authorList>
    </citation>
    <scope>NUCLEOTIDE SEQUENCE [LARGE SCALE GENOMIC DNA]</scope>
    <source>
        <strain evidence="10 11">DSM 12778</strain>
    </source>
</reference>
<proteinExistence type="predicted"/>
<evidence type="ECO:0000256" key="5">
    <source>
        <dbReference type="ARBA" id="ARBA00022741"/>
    </source>
</evidence>